<evidence type="ECO:0000256" key="6">
    <source>
        <dbReference type="ARBA" id="ARBA00022679"/>
    </source>
</evidence>
<feature type="transmembrane region" description="Helical" evidence="14">
    <location>
        <begin position="710"/>
        <end position="730"/>
    </location>
</feature>
<keyword evidence="5" id="KW-0328">Glycosyltransferase</keyword>
<dbReference type="Pfam" id="PF13641">
    <property type="entry name" value="Glyco_tranf_2_3"/>
    <property type="match status" value="1"/>
</dbReference>
<evidence type="ECO:0000256" key="13">
    <source>
        <dbReference type="SAM" id="MobiDB-lite"/>
    </source>
</evidence>
<comment type="catalytic activity">
    <reaction evidence="1">
        <text>Endohydrolysis of (1-&gt;4)-beta-D-glucosidic linkages in cellulose, lichenin and cereal beta-D-glucans.</text>
        <dbReference type="EC" id="3.2.1.4"/>
    </reaction>
</comment>
<dbReference type="EMBL" id="AGSI01000009">
    <property type="protein sequence ID" value="EIE22525.1"/>
    <property type="molecule type" value="Genomic_DNA"/>
</dbReference>
<dbReference type="EC" id="3.2.1.4" evidence="4"/>
<keyword evidence="17" id="KW-1185">Reference proteome</keyword>
<name>I0YVV6_COCSC</name>
<dbReference type="InterPro" id="IPR012341">
    <property type="entry name" value="6hp_glycosidase-like_sf"/>
</dbReference>
<feature type="transmembrane region" description="Helical" evidence="14">
    <location>
        <begin position="742"/>
        <end position="768"/>
    </location>
</feature>
<keyword evidence="11" id="KW-0119">Carbohydrate metabolism</keyword>
<keyword evidence="16" id="KW-0326">Glycosidase</keyword>
<feature type="domain" description="Glycoside hydrolase family 9" evidence="15">
    <location>
        <begin position="774"/>
        <end position="1265"/>
    </location>
</feature>
<evidence type="ECO:0000256" key="2">
    <source>
        <dbReference type="ARBA" id="ARBA00004141"/>
    </source>
</evidence>
<evidence type="ECO:0000259" key="15">
    <source>
        <dbReference type="Pfam" id="PF00759"/>
    </source>
</evidence>
<dbReference type="InterPro" id="IPR050321">
    <property type="entry name" value="Glycosyltr_2/OpgH_subfam"/>
</dbReference>
<evidence type="ECO:0000256" key="1">
    <source>
        <dbReference type="ARBA" id="ARBA00000966"/>
    </source>
</evidence>
<feature type="compositionally biased region" description="Polar residues" evidence="13">
    <location>
        <begin position="1"/>
        <end position="11"/>
    </location>
</feature>
<evidence type="ECO:0000256" key="8">
    <source>
        <dbReference type="ARBA" id="ARBA00022989"/>
    </source>
</evidence>
<dbReference type="SUPFAM" id="SSF53448">
    <property type="entry name" value="Nucleotide-diphospho-sugar transferases"/>
    <property type="match status" value="1"/>
</dbReference>
<feature type="region of interest" description="Disordered" evidence="13">
    <location>
        <begin position="190"/>
        <end position="211"/>
    </location>
</feature>
<evidence type="ECO:0000256" key="9">
    <source>
        <dbReference type="ARBA" id="ARBA00023001"/>
    </source>
</evidence>
<protein>
    <recommendedName>
        <fullName evidence="4">cellulase</fullName>
        <ecNumber evidence="4">3.2.1.4</ecNumber>
    </recommendedName>
</protein>
<accession>I0YVV6</accession>
<keyword evidence="10 14" id="KW-0472">Membrane</keyword>
<dbReference type="Gene3D" id="1.50.10.10">
    <property type="match status" value="1"/>
</dbReference>
<evidence type="ECO:0000256" key="10">
    <source>
        <dbReference type="ARBA" id="ARBA00023136"/>
    </source>
</evidence>
<dbReference type="PANTHER" id="PTHR43867:SF2">
    <property type="entry name" value="CELLULOSE SYNTHASE CATALYTIC SUBUNIT A [UDP-FORMING]"/>
    <property type="match status" value="1"/>
</dbReference>
<feature type="transmembrane region" description="Helical" evidence="14">
    <location>
        <begin position="223"/>
        <end position="243"/>
    </location>
</feature>
<dbReference type="GeneID" id="17040513"/>
<dbReference type="PANTHER" id="PTHR43867">
    <property type="entry name" value="CELLULOSE SYNTHASE CATALYTIC SUBUNIT A [UDP-FORMING]"/>
    <property type="match status" value="1"/>
</dbReference>
<proteinExistence type="inferred from homology"/>
<comment type="subcellular location">
    <subcellularLocation>
        <location evidence="2">Membrane</location>
        <topology evidence="2">Multi-pass membrane protein</topology>
    </subcellularLocation>
</comment>
<dbReference type="KEGG" id="csl:COCSUDRAFT_66267"/>
<evidence type="ECO:0000256" key="11">
    <source>
        <dbReference type="ARBA" id="ARBA00023277"/>
    </source>
</evidence>
<dbReference type="Pfam" id="PF00759">
    <property type="entry name" value="Glyco_hydro_9"/>
    <property type="match status" value="1"/>
</dbReference>
<evidence type="ECO:0000256" key="5">
    <source>
        <dbReference type="ARBA" id="ARBA00022676"/>
    </source>
</evidence>
<dbReference type="Proteomes" id="UP000007264">
    <property type="component" value="Unassembled WGS sequence"/>
</dbReference>
<dbReference type="InterPro" id="IPR008928">
    <property type="entry name" value="6-hairpin_glycosidase_sf"/>
</dbReference>
<feature type="compositionally biased region" description="Basic and acidic residues" evidence="13">
    <location>
        <begin position="43"/>
        <end position="63"/>
    </location>
</feature>
<reference evidence="16 17" key="1">
    <citation type="journal article" date="2012" name="Genome Biol.">
        <title>The genome of the polar eukaryotic microalga coccomyxa subellipsoidea reveals traits of cold adaptation.</title>
        <authorList>
            <person name="Blanc G."/>
            <person name="Agarkova I."/>
            <person name="Grimwood J."/>
            <person name="Kuo A."/>
            <person name="Brueggeman A."/>
            <person name="Dunigan D."/>
            <person name="Gurnon J."/>
            <person name="Ladunga I."/>
            <person name="Lindquist E."/>
            <person name="Lucas S."/>
            <person name="Pangilinan J."/>
            <person name="Proschold T."/>
            <person name="Salamov A."/>
            <person name="Schmutz J."/>
            <person name="Weeks D."/>
            <person name="Yamada T."/>
            <person name="Claverie J.M."/>
            <person name="Grigoriev I."/>
            <person name="Van Etten J."/>
            <person name="Lomsadze A."/>
            <person name="Borodovsky M."/>
        </authorList>
    </citation>
    <scope>NUCLEOTIDE SEQUENCE [LARGE SCALE GENOMIC DNA]</scope>
    <source>
        <strain evidence="16 17">C-169</strain>
    </source>
</reference>
<gene>
    <name evidence="16" type="ORF">COCSUDRAFT_66267</name>
</gene>
<evidence type="ECO:0000256" key="14">
    <source>
        <dbReference type="SAM" id="Phobius"/>
    </source>
</evidence>
<dbReference type="SUPFAM" id="SSF48208">
    <property type="entry name" value="Six-hairpin glycosidases"/>
    <property type="match status" value="1"/>
</dbReference>
<evidence type="ECO:0000256" key="7">
    <source>
        <dbReference type="ARBA" id="ARBA00022692"/>
    </source>
</evidence>
<feature type="transmembrane region" description="Helical" evidence="14">
    <location>
        <begin position="255"/>
        <end position="282"/>
    </location>
</feature>
<dbReference type="OrthoDB" id="2015928at2759"/>
<comment type="similarity">
    <text evidence="3">Belongs to the glycosyl hydrolase 9 (cellulase E) family.</text>
</comment>
<dbReference type="InterPro" id="IPR029044">
    <property type="entry name" value="Nucleotide-diphossugar_trans"/>
</dbReference>
<dbReference type="Gene3D" id="3.90.550.10">
    <property type="entry name" value="Spore Coat Polysaccharide Biosynthesis Protein SpsA, Chain A"/>
    <property type="match status" value="1"/>
</dbReference>
<organism evidence="16 17">
    <name type="scientific">Coccomyxa subellipsoidea (strain C-169)</name>
    <name type="common">Green microalga</name>
    <dbReference type="NCBI Taxonomy" id="574566"/>
    <lineage>
        <taxon>Eukaryota</taxon>
        <taxon>Viridiplantae</taxon>
        <taxon>Chlorophyta</taxon>
        <taxon>core chlorophytes</taxon>
        <taxon>Trebouxiophyceae</taxon>
        <taxon>Trebouxiophyceae incertae sedis</taxon>
        <taxon>Coccomyxaceae</taxon>
        <taxon>Coccomyxa</taxon>
        <taxon>Coccomyxa subellipsoidea</taxon>
    </lineage>
</organism>
<keyword evidence="6" id="KW-0808">Transferase</keyword>
<feature type="transmembrane region" description="Helical" evidence="14">
    <location>
        <begin position="682"/>
        <end position="704"/>
    </location>
</feature>
<sequence>MVGEASPSSSKGAGEPYHRKQPSYGSLGDDGYSEGGSFSGRDSFMDEKESGMRGFDYDPEHPTRRAPSFAGSGKEKGEGIGSLARLVEALEMYDNPHMDSYLSDEQDGSLGAGLGSIHPFGGMGLGDDMDGDEKALLGGGGGKRKGGYAKSCDSFGYAAEMNPKLKGKKVPLLEEEPIDEYVPPPFNANAPEGAEAMERGESGEGLEGEGEWPRRPFKRGWKFNMVGMTLMSIFVLALGFYLWVRITKTLDLGQYTWYGWMVLIVEMLGATSTILYGLNIILDPVHEKLEMEPDNPGITKTKWRYHVRVLVPCYKEPMEITARTVQAAYNAKLPAGCDLTIYLCDDGKDPQKRKWCEQMGPEIIYVSGRMRKAGEMNGKSANLNNCLSHIYPVGTPIPANEITCIFDADQVANPDFFLKTLPLFDAGDDVGMVLSPQAFHNLNPSADIFNHGNIQFWEYAQHGYDALGFISCTGTNFLTRSLAFEQAGWSPEYTLTEDYALGMELRKRKWKCRYVEEYLAVGEAPEQVRNCFQQRSRWAKGHFQIVLSNEHCPLFQKDLSIFQRLMYCSGVWSYVVGAITAPMFIAIPLITIWAGVFPIVVSWWAAVGLTVYFLAQYMVLNYVRKFNHVKPLWFANVANNILWWTFVKACWRAVGSTMGKGITFKTTLKGRGMLIANSIGDLWMPTLCFLGLLASLGFGMFKVFTGPTVVTTLSISLVWIIYSAIPPYLLLHYNFIGRGATLRWACTLCFFISSLCGIAAITLLWLVYPTQYDYSGIMGMTYRFYDAERVGALAGNYSIPWRGPAFLQEVGPKAQGFGNMTGGFMTGGQAGTLKMTIPTAFSMTMLAWGMLEFPHGYAKANTTADGLQTLKWGTDYLLRTLAKQTKAGQRYPEYNIAYQVGNYSVDRGRWDRPENFKDKRPVYYVPTKNGTSDLGGQIVAALASTAMVFQDADSKYSNKLMKEALDLYAAISRKKGMWSDQFLYACAPPDPTATLTNPIKPSCKQPDVAFRGSMVYWYNSTSWRDDMAWAASWMFRASGDPNYLSDAYGFYRTHKDLEGELDIRYLIDWDNMIYPTTVMLAMLTDNPQFHSEAQAYLQKWLCSSGDTISYTPLGRAYNRFNPALGQTMNAALVSVIYGQAIQPPAIAPKPFETVKYSDGLKSQKYICWTRKQMRYILGDHGISYVTGLGAKKGSPQRVYDRGASCPSPPQNCSAITALYNPTPNPHTLTGALVMDPRTWDFFDDNRSSNDTWVAIDNNVGLTGALAGLNQVTGTYDQCLQGYGILARDATICDSRL</sequence>
<evidence type="ECO:0000256" key="3">
    <source>
        <dbReference type="ARBA" id="ARBA00007072"/>
    </source>
</evidence>
<dbReference type="GO" id="GO:0030245">
    <property type="term" value="P:cellulose catabolic process"/>
    <property type="evidence" value="ECO:0007669"/>
    <property type="project" value="UniProtKB-KW"/>
</dbReference>
<dbReference type="STRING" id="574566.I0YVV6"/>
<evidence type="ECO:0000313" key="16">
    <source>
        <dbReference type="EMBL" id="EIE22525.1"/>
    </source>
</evidence>
<keyword evidence="8 14" id="KW-1133">Transmembrane helix</keyword>
<dbReference type="GO" id="GO:0016757">
    <property type="term" value="F:glycosyltransferase activity"/>
    <property type="evidence" value="ECO:0007669"/>
    <property type="project" value="UniProtKB-KW"/>
</dbReference>
<dbReference type="eggNOG" id="ENOG502QPI6">
    <property type="taxonomic scope" value="Eukaryota"/>
</dbReference>
<dbReference type="GO" id="GO:0008810">
    <property type="term" value="F:cellulase activity"/>
    <property type="evidence" value="ECO:0007669"/>
    <property type="project" value="UniProtKB-EC"/>
</dbReference>
<keyword evidence="16" id="KW-0378">Hydrolase</keyword>
<keyword evidence="7 14" id="KW-0812">Transmembrane</keyword>
<dbReference type="InterPro" id="IPR001701">
    <property type="entry name" value="Glyco_hydro_9"/>
</dbReference>
<keyword evidence="12" id="KW-0624">Polysaccharide degradation</keyword>
<feature type="transmembrane region" description="Helical" evidence="14">
    <location>
        <begin position="571"/>
        <end position="595"/>
    </location>
</feature>
<evidence type="ECO:0000256" key="12">
    <source>
        <dbReference type="ARBA" id="ARBA00023326"/>
    </source>
</evidence>
<evidence type="ECO:0000256" key="4">
    <source>
        <dbReference type="ARBA" id="ARBA00012601"/>
    </source>
</evidence>
<dbReference type="RefSeq" id="XP_005647069.1">
    <property type="nucleotide sequence ID" value="XM_005647012.1"/>
</dbReference>
<feature type="transmembrane region" description="Helical" evidence="14">
    <location>
        <begin position="601"/>
        <end position="620"/>
    </location>
</feature>
<dbReference type="GO" id="GO:0016020">
    <property type="term" value="C:membrane"/>
    <property type="evidence" value="ECO:0007669"/>
    <property type="project" value="UniProtKB-SubCell"/>
</dbReference>
<comment type="caution">
    <text evidence="16">The sequence shown here is derived from an EMBL/GenBank/DDBJ whole genome shotgun (WGS) entry which is preliminary data.</text>
</comment>
<keyword evidence="9" id="KW-0136">Cellulose degradation</keyword>
<feature type="region of interest" description="Disordered" evidence="13">
    <location>
        <begin position="1"/>
        <end position="78"/>
    </location>
</feature>
<evidence type="ECO:0000313" key="17">
    <source>
        <dbReference type="Proteomes" id="UP000007264"/>
    </source>
</evidence>